<dbReference type="Pfam" id="PF00271">
    <property type="entry name" value="Helicase_C"/>
    <property type="match status" value="1"/>
</dbReference>
<dbReference type="InterPro" id="IPR038718">
    <property type="entry name" value="SNF2-like_sf"/>
</dbReference>
<dbReference type="GO" id="GO:0005524">
    <property type="term" value="F:ATP binding"/>
    <property type="evidence" value="ECO:0007669"/>
    <property type="project" value="InterPro"/>
</dbReference>
<dbReference type="AlphaFoldDB" id="A0A2H6KC82"/>
<dbReference type="Proteomes" id="UP000236319">
    <property type="component" value="Unassembled WGS sequence"/>
</dbReference>
<evidence type="ECO:0000259" key="3">
    <source>
        <dbReference type="PROSITE" id="PS51194"/>
    </source>
</evidence>
<dbReference type="GO" id="GO:0008094">
    <property type="term" value="F:ATP-dependent activity, acting on DNA"/>
    <property type="evidence" value="ECO:0007669"/>
    <property type="project" value="TreeGrafter"/>
</dbReference>
<dbReference type="Pfam" id="PF00176">
    <property type="entry name" value="SNF2-rel_dom"/>
    <property type="match status" value="1"/>
</dbReference>
<dbReference type="SMART" id="SM00487">
    <property type="entry name" value="DEXDc"/>
    <property type="match status" value="1"/>
</dbReference>
<gene>
    <name evidence="4" type="ORF">BOVATA_021030</name>
</gene>
<evidence type="ECO:0000259" key="2">
    <source>
        <dbReference type="PROSITE" id="PS51192"/>
    </source>
</evidence>
<dbReference type="PROSITE" id="PS51192">
    <property type="entry name" value="HELICASE_ATP_BIND_1"/>
    <property type="match status" value="1"/>
</dbReference>
<dbReference type="CDD" id="cd18793">
    <property type="entry name" value="SF2_C_SNF"/>
    <property type="match status" value="1"/>
</dbReference>
<feature type="domain" description="Helicase ATP-binding" evidence="2">
    <location>
        <begin position="161"/>
        <end position="334"/>
    </location>
</feature>
<dbReference type="PROSITE" id="PS51194">
    <property type="entry name" value="HELICASE_CTER"/>
    <property type="match status" value="1"/>
</dbReference>
<dbReference type="EMBL" id="BDSA01000002">
    <property type="protein sequence ID" value="GBE60610.1"/>
    <property type="molecule type" value="Genomic_DNA"/>
</dbReference>
<sequence>MVLHPQGIKEIDSAILEQKASSNVDVVFRFHALSKKLKLKINRLDASSHLVKKYKSIIGKIRKIIDRIIAQSLGDDEQFSEDTSELKYEFIGDSQLKINDEIIEISEDESSEAPNGGPESEFKYIHLNDQAACQISETIFAPVTIFDRLYIHQKKGLKWLAGLHHRGHGGILADEMGLGKTITILSFFHALIFSKESKKLDFGGGLHVLVVCPTTLISQWKDEMDKWTPLLKPVVFHGAFGSFGKRAIFGKFKRVKYKALITSYETLRVHIDTINACHWSYVVLDEGQKIRNPDAAITLAVKTLGTPHRILLSGSPIQNNLVEFWSLLDFVAPGHLGTLPLFTEQFVEPIMKSTDICSNSTAYNCALRLRELVHPFIQRNLKSEFTDCLRLPKKTEHIIMCNLTRVQYQVYIALLKNVINVHSVGNSNLEMAVKSSISRMGGNMKSSRFLVLLTLLRKVCNHPDLVLKEHPKDFGNVERSSKLMVALDIISNWEINGHKILVFSQTIQMLNIIYANLTTRYSACRIARIDGDISIKKRSGILDSFEKGEDVFVLLLTTRVGGVGLNLTCADRILIFDPDWNPMTDSQARERSYRIGQSRDVVIYRLISAHTVEEKIYHRQIYKFYLSERILTDPRVMGFRFLPASDLLSLPPKPAGPGDTDDYINDVEKQLKSIDFEMEIRQLNNTKGIYQRSSDVAKCVSEENPILQSIFAHHEIEGVIKHDDIEHRIYANVDQDSSVIADKAIQLLKRSLKERSAYDISVPTWTGENGQAAAPVTCNRRKMSKGNTENSIAVLQNLRRKTHDHYTGGIRKDMCSMVKIILDYFRRAPKLEVPTGEVC</sequence>
<dbReference type="RefSeq" id="XP_028866853.1">
    <property type="nucleotide sequence ID" value="XM_029011020.1"/>
</dbReference>
<dbReference type="SMART" id="SM00490">
    <property type="entry name" value="HELICc"/>
    <property type="match status" value="1"/>
</dbReference>
<keyword evidence="5" id="KW-1185">Reference proteome</keyword>
<dbReference type="OrthoDB" id="413460at2759"/>
<dbReference type="PANTHER" id="PTHR45629:SF7">
    <property type="entry name" value="DNA EXCISION REPAIR PROTEIN ERCC-6-RELATED"/>
    <property type="match status" value="1"/>
</dbReference>
<evidence type="ECO:0000313" key="5">
    <source>
        <dbReference type="Proteomes" id="UP000236319"/>
    </source>
</evidence>
<dbReference type="GeneID" id="39874380"/>
<dbReference type="GO" id="GO:0006283">
    <property type="term" value="P:transcription-coupled nucleotide-excision repair"/>
    <property type="evidence" value="ECO:0007669"/>
    <property type="project" value="TreeGrafter"/>
</dbReference>
<dbReference type="InterPro" id="IPR001650">
    <property type="entry name" value="Helicase_C-like"/>
</dbReference>
<keyword evidence="1" id="KW-0378">Hydrolase</keyword>
<evidence type="ECO:0000256" key="1">
    <source>
        <dbReference type="ARBA" id="ARBA00022801"/>
    </source>
</evidence>
<comment type="caution">
    <text evidence="4">The sequence shown here is derived from an EMBL/GenBank/DDBJ whole genome shotgun (WGS) entry which is preliminary data.</text>
</comment>
<dbReference type="InterPro" id="IPR049730">
    <property type="entry name" value="SNF2/RAD54-like_C"/>
</dbReference>
<dbReference type="GO" id="GO:0016787">
    <property type="term" value="F:hydrolase activity"/>
    <property type="evidence" value="ECO:0007669"/>
    <property type="project" value="UniProtKB-KW"/>
</dbReference>
<dbReference type="InterPro" id="IPR050496">
    <property type="entry name" value="SNF2_RAD54_helicase_repair"/>
</dbReference>
<evidence type="ECO:0000313" key="4">
    <source>
        <dbReference type="EMBL" id="GBE60610.1"/>
    </source>
</evidence>
<dbReference type="Gene3D" id="3.40.50.300">
    <property type="entry name" value="P-loop containing nucleotide triphosphate hydrolases"/>
    <property type="match status" value="1"/>
</dbReference>
<name>A0A2H6KC82_9APIC</name>
<dbReference type="VEuPathDB" id="PiroplasmaDB:BOVATA_021030"/>
<feature type="domain" description="Helicase C-terminal" evidence="3">
    <location>
        <begin position="485"/>
        <end position="643"/>
    </location>
</feature>
<proteinExistence type="predicted"/>
<dbReference type="InterPro" id="IPR000330">
    <property type="entry name" value="SNF2_N"/>
</dbReference>
<dbReference type="InterPro" id="IPR014001">
    <property type="entry name" value="Helicase_ATP-bd"/>
</dbReference>
<dbReference type="Gene3D" id="3.40.50.10810">
    <property type="entry name" value="Tandem AAA-ATPase domain"/>
    <property type="match status" value="1"/>
</dbReference>
<accession>A0A2H6KC82</accession>
<organism evidence="4 5">
    <name type="scientific">Babesia ovata</name>
    <dbReference type="NCBI Taxonomy" id="189622"/>
    <lineage>
        <taxon>Eukaryota</taxon>
        <taxon>Sar</taxon>
        <taxon>Alveolata</taxon>
        <taxon>Apicomplexa</taxon>
        <taxon>Aconoidasida</taxon>
        <taxon>Piroplasmida</taxon>
        <taxon>Babesiidae</taxon>
        <taxon>Babesia</taxon>
    </lineage>
</organism>
<dbReference type="PANTHER" id="PTHR45629">
    <property type="entry name" value="SNF2/RAD54 FAMILY MEMBER"/>
    <property type="match status" value="1"/>
</dbReference>
<dbReference type="GO" id="GO:0005634">
    <property type="term" value="C:nucleus"/>
    <property type="evidence" value="ECO:0007669"/>
    <property type="project" value="TreeGrafter"/>
</dbReference>
<dbReference type="InterPro" id="IPR027417">
    <property type="entry name" value="P-loop_NTPase"/>
</dbReference>
<protein>
    <submittedName>
        <fullName evidence="4">SWI2 SNF2-containing RAD26</fullName>
    </submittedName>
</protein>
<dbReference type="SUPFAM" id="SSF52540">
    <property type="entry name" value="P-loop containing nucleoside triphosphate hydrolases"/>
    <property type="match status" value="2"/>
</dbReference>
<reference evidence="4 5" key="1">
    <citation type="journal article" date="2017" name="BMC Genomics">
        <title>Whole-genome assembly of Babesia ovata and comparative genomics between closely related pathogens.</title>
        <authorList>
            <person name="Yamagishi J."/>
            <person name="Asada M."/>
            <person name="Hakimi H."/>
            <person name="Tanaka T.Q."/>
            <person name="Sugimoto C."/>
            <person name="Kawazu S."/>
        </authorList>
    </citation>
    <scope>NUCLEOTIDE SEQUENCE [LARGE SCALE GENOMIC DNA]</scope>
    <source>
        <strain evidence="4 5">Miyake</strain>
    </source>
</reference>